<dbReference type="InterPro" id="IPR010384">
    <property type="entry name" value="MtfA_fam"/>
</dbReference>
<dbReference type="GO" id="GO:0008237">
    <property type="term" value="F:metallopeptidase activity"/>
    <property type="evidence" value="ECO:0007669"/>
    <property type="project" value="InterPro"/>
</dbReference>
<dbReference type="Gene3D" id="1.10.472.150">
    <property type="entry name" value="Glucose-regulated metallo-peptidase M90, N-terminal domain"/>
    <property type="match status" value="1"/>
</dbReference>
<accession>A0A2A2GEE1</accession>
<dbReference type="Pfam" id="PF06167">
    <property type="entry name" value="Peptidase_M90"/>
    <property type="match status" value="1"/>
</dbReference>
<dbReference type="InterPro" id="IPR024079">
    <property type="entry name" value="MetalloPept_cat_dom_sf"/>
</dbReference>
<dbReference type="EMBL" id="NSKE01000002">
    <property type="protein sequence ID" value="PAU95253.1"/>
    <property type="molecule type" value="Genomic_DNA"/>
</dbReference>
<dbReference type="SUPFAM" id="SSF55486">
    <property type="entry name" value="Metalloproteases ('zincins'), catalytic domain"/>
    <property type="match status" value="1"/>
</dbReference>
<comment type="caution">
    <text evidence="1">The sequence shown here is derived from an EMBL/GenBank/DDBJ whole genome shotgun (WGS) entry which is preliminary data.</text>
</comment>
<evidence type="ECO:0000313" key="2">
    <source>
        <dbReference type="Proteomes" id="UP000218831"/>
    </source>
</evidence>
<dbReference type="GO" id="GO:0004177">
    <property type="term" value="F:aminopeptidase activity"/>
    <property type="evidence" value="ECO:0007669"/>
    <property type="project" value="TreeGrafter"/>
</dbReference>
<dbReference type="InterPro" id="IPR042252">
    <property type="entry name" value="MtfA_N"/>
</dbReference>
<dbReference type="CDD" id="cd20169">
    <property type="entry name" value="Peptidase_M90_mtfA"/>
    <property type="match status" value="1"/>
</dbReference>
<dbReference type="PANTHER" id="PTHR30164:SF2">
    <property type="entry name" value="PROTEIN MTFA"/>
    <property type="match status" value="1"/>
</dbReference>
<evidence type="ECO:0008006" key="3">
    <source>
        <dbReference type="Google" id="ProtNLM"/>
    </source>
</evidence>
<reference evidence="1 2" key="1">
    <citation type="submission" date="2017-08" db="EMBL/GenBank/DDBJ databases">
        <title>Aliifodinibius alkalisoli sp. nov., isolated from saline alkaline soil.</title>
        <authorList>
            <person name="Liu D."/>
            <person name="Zhang G."/>
        </authorList>
    </citation>
    <scope>NUCLEOTIDE SEQUENCE [LARGE SCALE GENOMIC DNA]</scope>
    <source>
        <strain evidence="1 2">WN023</strain>
    </source>
</reference>
<dbReference type="Proteomes" id="UP000218831">
    <property type="component" value="Unassembled WGS sequence"/>
</dbReference>
<dbReference type="AlphaFoldDB" id="A0A2A2GEE1"/>
<evidence type="ECO:0000313" key="1">
    <source>
        <dbReference type="EMBL" id="PAU95253.1"/>
    </source>
</evidence>
<dbReference type="Gene3D" id="3.40.390.10">
    <property type="entry name" value="Collagenase (Catalytic Domain)"/>
    <property type="match status" value="1"/>
</dbReference>
<dbReference type="RefSeq" id="WP_095605379.1">
    <property type="nucleotide sequence ID" value="NZ_NSKE01000002.1"/>
</dbReference>
<proteinExistence type="predicted"/>
<sequence>MFGFKKWRRKRLLKKGFSDNQLAILKKHVPYYHHLPAHLQKKLVGLTKIFLYEKRFEGCAGLIITDEIRISIAAQASILLLGTEDLSYFYEDLRSVLVYPKTYVAKVKQRNNGIFVEEGFEQRHGEAWSHGYVVLAWNEVQQGASDIHDGQNLVFHEFAHQLDYEYGATDQIEQDYGESHFLSWARILGNEYQQFLTSIKQNQQTLIDEYGATNPAEFFAVVTELFFEKPKELKSKHPQLYSQFKEFYQQDPADYIKL</sequence>
<dbReference type="OrthoDB" id="9786424at2"/>
<protein>
    <recommendedName>
        <fullName evidence="3">Zinc-dependent peptidase</fullName>
    </recommendedName>
</protein>
<dbReference type="GO" id="GO:0005829">
    <property type="term" value="C:cytosol"/>
    <property type="evidence" value="ECO:0007669"/>
    <property type="project" value="TreeGrafter"/>
</dbReference>
<name>A0A2A2GEE1_9BACT</name>
<gene>
    <name evidence="1" type="ORF">CK503_03380</name>
</gene>
<organism evidence="1 2">
    <name type="scientific">Fodinibius salipaludis</name>
    <dbReference type="NCBI Taxonomy" id="2032627"/>
    <lineage>
        <taxon>Bacteria</taxon>
        <taxon>Pseudomonadati</taxon>
        <taxon>Balneolota</taxon>
        <taxon>Balneolia</taxon>
        <taxon>Balneolales</taxon>
        <taxon>Balneolaceae</taxon>
        <taxon>Fodinibius</taxon>
    </lineage>
</organism>
<keyword evidence="2" id="KW-1185">Reference proteome</keyword>
<dbReference type="PANTHER" id="PTHR30164">
    <property type="entry name" value="MTFA PEPTIDASE"/>
    <property type="match status" value="1"/>
</dbReference>